<reference evidence="8 9" key="1">
    <citation type="submission" date="2019-09" db="EMBL/GenBank/DDBJ databases">
        <title>Genome sequencing of strain KACC 21233.</title>
        <authorList>
            <person name="Heo J."/>
            <person name="Kim S.-J."/>
            <person name="Kim J.-S."/>
            <person name="Hong S.-B."/>
            <person name="Kwon S.-W."/>
        </authorList>
    </citation>
    <scope>NUCLEOTIDE SEQUENCE [LARGE SCALE GENOMIC DNA]</scope>
    <source>
        <strain evidence="8 9">KACC 21233</strain>
    </source>
</reference>
<dbReference type="GO" id="GO:0005829">
    <property type="term" value="C:cytosol"/>
    <property type="evidence" value="ECO:0007669"/>
    <property type="project" value="TreeGrafter"/>
</dbReference>
<sequence length="107" mass="11588">MAELFFRQRDGSVKKIDAKPGVSVMQLAIQENIRGIDAECGGACACATCHVYIDEAHIPLLPAPADDEAEMLDGVAAERRETSRLACQVIVSDALDGMVIEVPERQF</sequence>
<evidence type="ECO:0000313" key="8">
    <source>
        <dbReference type="EMBL" id="QEO18660.1"/>
    </source>
</evidence>
<dbReference type="KEGG" id="acek:FLP30_09665"/>
<evidence type="ECO:0000256" key="1">
    <source>
        <dbReference type="ARBA" id="ARBA00010914"/>
    </source>
</evidence>
<evidence type="ECO:0000259" key="7">
    <source>
        <dbReference type="PROSITE" id="PS51085"/>
    </source>
</evidence>
<dbReference type="SUPFAM" id="SSF54292">
    <property type="entry name" value="2Fe-2S ferredoxin-like"/>
    <property type="match status" value="1"/>
</dbReference>
<dbReference type="InterPro" id="IPR018298">
    <property type="entry name" value="Adrenodoxin_Fe-S_BS"/>
</dbReference>
<evidence type="ECO:0000313" key="9">
    <source>
        <dbReference type="Proteomes" id="UP000324536"/>
    </source>
</evidence>
<keyword evidence="3" id="KW-0479">Metal-binding</keyword>
<dbReference type="PROSITE" id="PS51085">
    <property type="entry name" value="2FE2S_FER_2"/>
    <property type="match status" value="1"/>
</dbReference>
<dbReference type="Pfam" id="PF00111">
    <property type="entry name" value="Fer2"/>
    <property type="match status" value="1"/>
</dbReference>
<gene>
    <name evidence="8" type="ORF">FLP30_09665</name>
</gene>
<keyword evidence="2" id="KW-0001">2Fe-2S</keyword>
<dbReference type="EMBL" id="CP043506">
    <property type="protein sequence ID" value="QEO18660.1"/>
    <property type="molecule type" value="Genomic_DNA"/>
</dbReference>
<dbReference type="InterPro" id="IPR012675">
    <property type="entry name" value="Beta-grasp_dom_sf"/>
</dbReference>
<evidence type="ECO:0000256" key="6">
    <source>
        <dbReference type="ARBA" id="ARBA00034078"/>
    </source>
</evidence>
<proteinExistence type="inferred from homology"/>
<evidence type="ECO:0000256" key="4">
    <source>
        <dbReference type="ARBA" id="ARBA00023004"/>
    </source>
</evidence>
<dbReference type="Proteomes" id="UP000324536">
    <property type="component" value="Chromosome"/>
</dbReference>
<keyword evidence="9" id="KW-1185">Reference proteome</keyword>
<keyword evidence="4" id="KW-0408">Iron</keyword>
<evidence type="ECO:0000256" key="5">
    <source>
        <dbReference type="ARBA" id="ARBA00023014"/>
    </source>
</evidence>
<accession>A0A5C1YTR6</accession>
<feature type="domain" description="2Fe-2S ferredoxin-type" evidence="7">
    <location>
        <begin position="2"/>
        <end position="106"/>
    </location>
</feature>
<dbReference type="InterPro" id="IPR001041">
    <property type="entry name" value="2Fe-2S_ferredoxin-type"/>
</dbReference>
<evidence type="ECO:0000256" key="2">
    <source>
        <dbReference type="ARBA" id="ARBA00022714"/>
    </source>
</evidence>
<dbReference type="InterPro" id="IPR001055">
    <property type="entry name" value="Adrenodoxin-like"/>
</dbReference>
<comment type="similarity">
    <text evidence="1">Belongs to the adrenodoxin/putidaredoxin family.</text>
</comment>
<dbReference type="CDD" id="cd00207">
    <property type="entry name" value="fer2"/>
    <property type="match status" value="1"/>
</dbReference>
<dbReference type="PANTHER" id="PTHR23426">
    <property type="entry name" value="FERREDOXIN/ADRENODOXIN"/>
    <property type="match status" value="1"/>
</dbReference>
<dbReference type="PANTHER" id="PTHR23426:SF65">
    <property type="entry name" value="FERREDOXIN-2, MITOCHONDRIAL"/>
    <property type="match status" value="1"/>
</dbReference>
<dbReference type="PROSITE" id="PS00814">
    <property type="entry name" value="ADX"/>
    <property type="match status" value="1"/>
</dbReference>
<dbReference type="GO" id="GO:0140647">
    <property type="term" value="P:P450-containing electron transport chain"/>
    <property type="evidence" value="ECO:0007669"/>
    <property type="project" value="InterPro"/>
</dbReference>
<name>A0A5C1YTR6_9PROT</name>
<dbReference type="InterPro" id="IPR036010">
    <property type="entry name" value="2Fe-2S_ferredoxin-like_sf"/>
</dbReference>
<dbReference type="AlphaFoldDB" id="A0A5C1YTR6"/>
<dbReference type="GO" id="GO:0009055">
    <property type="term" value="F:electron transfer activity"/>
    <property type="evidence" value="ECO:0007669"/>
    <property type="project" value="TreeGrafter"/>
</dbReference>
<dbReference type="GO" id="GO:0051537">
    <property type="term" value="F:2 iron, 2 sulfur cluster binding"/>
    <property type="evidence" value="ECO:0007669"/>
    <property type="project" value="UniProtKB-KW"/>
</dbReference>
<keyword evidence="5" id="KW-0411">Iron-sulfur</keyword>
<evidence type="ECO:0000256" key="3">
    <source>
        <dbReference type="ARBA" id="ARBA00022723"/>
    </source>
</evidence>
<protein>
    <submittedName>
        <fullName evidence="8">2Fe-2S iron-sulfur cluster binding domain-containing protein</fullName>
    </submittedName>
</protein>
<comment type="cofactor">
    <cofactor evidence="6">
        <name>[2Fe-2S] cluster</name>
        <dbReference type="ChEBI" id="CHEBI:190135"/>
    </cofactor>
</comment>
<organism evidence="8 9">
    <name type="scientific">Acetobacter vaccinii</name>
    <dbReference type="NCBI Taxonomy" id="2592655"/>
    <lineage>
        <taxon>Bacteria</taxon>
        <taxon>Pseudomonadati</taxon>
        <taxon>Pseudomonadota</taxon>
        <taxon>Alphaproteobacteria</taxon>
        <taxon>Acetobacterales</taxon>
        <taxon>Acetobacteraceae</taxon>
        <taxon>Acetobacter</taxon>
    </lineage>
</organism>
<dbReference type="GO" id="GO:0046872">
    <property type="term" value="F:metal ion binding"/>
    <property type="evidence" value="ECO:0007669"/>
    <property type="project" value="UniProtKB-KW"/>
</dbReference>
<dbReference type="PRINTS" id="PR00355">
    <property type="entry name" value="ADRENODOXIN"/>
</dbReference>
<dbReference type="Gene3D" id="3.10.20.30">
    <property type="match status" value="1"/>
</dbReference>
<dbReference type="OrthoDB" id="9799640at2"/>